<dbReference type="PROSITE" id="PS50863">
    <property type="entry name" value="B3"/>
    <property type="match status" value="2"/>
</dbReference>
<feature type="domain" description="TF-B3" evidence="7">
    <location>
        <begin position="232"/>
        <end position="330"/>
    </location>
</feature>
<keyword evidence="9" id="KW-1185">Reference proteome</keyword>
<proteinExistence type="predicted"/>
<evidence type="ECO:0000256" key="2">
    <source>
        <dbReference type="ARBA" id="ARBA00023015"/>
    </source>
</evidence>
<keyword evidence="3" id="KW-0238">DNA-binding</keyword>
<dbReference type="SUPFAM" id="SSF101936">
    <property type="entry name" value="DNA-binding pseudobarrel domain"/>
    <property type="match status" value="2"/>
</dbReference>
<evidence type="ECO:0000256" key="1">
    <source>
        <dbReference type="ARBA" id="ARBA00004123"/>
    </source>
</evidence>
<dbReference type="AlphaFoldDB" id="A0AAV0MJG4"/>
<dbReference type="GO" id="GO:0003677">
    <property type="term" value="F:DNA binding"/>
    <property type="evidence" value="ECO:0007669"/>
    <property type="project" value="UniProtKB-KW"/>
</dbReference>
<dbReference type="Gene3D" id="2.40.330.10">
    <property type="entry name" value="DNA-binding pseudobarrel domain"/>
    <property type="match status" value="2"/>
</dbReference>
<dbReference type="PANTHER" id="PTHR31920:SF147">
    <property type="entry name" value="TF-B3 DOMAIN-CONTAINING PROTEIN"/>
    <property type="match status" value="1"/>
</dbReference>
<keyword evidence="5" id="KW-0539">Nucleus</keyword>
<accession>A0AAV0MJG4</accession>
<evidence type="ECO:0000313" key="8">
    <source>
        <dbReference type="EMBL" id="CAI0446919.1"/>
    </source>
</evidence>
<evidence type="ECO:0000313" key="9">
    <source>
        <dbReference type="Proteomes" id="UP001154282"/>
    </source>
</evidence>
<evidence type="ECO:0000259" key="7">
    <source>
        <dbReference type="PROSITE" id="PS50863"/>
    </source>
</evidence>
<keyword evidence="4" id="KW-0804">Transcription</keyword>
<protein>
    <recommendedName>
        <fullName evidence="7">TF-B3 domain-containing protein</fullName>
    </recommendedName>
</protein>
<dbReference type="SMART" id="SM01019">
    <property type="entry name" value="B3"/>
    <property type="match status" value="2"/>
</dbReference>
<comment type="caution">
    <text evidence="8">The sequence shown here is derived from an EMBL/GenBank/DDBJ whole genome shotgun (WGS) entry which is preliminary data.</text>
</comment>
<evidence type="ECO:0000256" key="4">
    <source>
        <dbReference type="ARBA" id="ARBA00023163"/>
    </source>
</evidence>
<dbReference type="InterPro" id="IPR003340">
    <property type="entry name" value="B3_DNA-bd"/>
</dbReference>
<dbReference type="Pfam" id="PF02362">
    <property type="entry name" value="B3"/>
    <property type="match status" value="2"/>
</dbReference>
<feature type="region of interest" description="Disordered" evidence="6">
    <location>
        <begin position="149"/>
        <end position="173"/>
    </location>
</feature>
<keyword evidence="2" id="KW-0805">Transcription regulation</keyword>
<comment type="subcellular location">
    <subcellularLocation>
        <location evidence="1">Nucleus</location>
    </subcellularLocation>
</comment>
<dbReference type="CDD" id="cd10017">
    <property type="entry name" value="B3_DNA"/>
    <property type="match status" value="2"/>
</dbReference>
<dbReference type="InterPro" id="IPR015300">
    <property type="entry name" value="DNA-bd_pseudobarrel_sf"/>
</dbReference>
<evidence type="ECO:0000256" key="6">
    <source>
        <dbReference type="SAM" id="MobiDB-lite"/>
    </source>
</evidence>
<dbReference type="PANTHER" id="PTHR31920">
    <property type="entry name" value="B3 DOMAIN-CONTAINING"/>
    <property type="match status" value="1"/>
</dbReference>
<name>A0AAV0MJG4_9ROSI</name>
<feature type="non-terminal residue" evidence="8">
    <location>
        <position position="1"/>
    </location>
</feature>
<organism evidence="8 9">
    <name type="scientific">Linum tenue</name>
    <dbReference type="NCBI Taxonomy" id="586396"/>
    <lineage>
        <taxon>Eukaryota</taxon>
        <taxon>Viridiplantae</taxon>
        <taxon>Streptophyta</taxon>
        <taxon>Embryophyta</taxon>
        <taxon>Tracheophyta</taxon>
        <taxon>Spermatophyta</taxon>
        <taxon>Magnoliopsida</taxon>
        <taxon>eudicotyledons</taxon>
        <taxon>Gunneridae</taxon>
        <taxon>Pentapetalae</taxon>
        <taxon>rosids</taxon>
        <taxon>fabids</taxon>
        <taxon>Malpighiales</taxon>
        <taxon>Linaceae</taxon>
        <taxon>Linum</taxon>
    </lineage>
</organism>
<evidence type="ECO:0000256" key="5">
    <source>
        <dbReference type="ARBA" id="ARBA00023242"/>
    </source>
</evidence>
<feature type="compositionally biased region" description="Basic residues" evidence="6">
    <location>
        <begin position="160"/>
        <end position="173"/>
    </location>
</feature>
<reference evidence="8" key="1">
    <citation type="submission" date="2022-08" db="EMBL/GenBank/DDBJ databases">
        <authorList>
            <person name="Gutierrez-Valencia J."/>
        </authorList>
    </citation>
    <scope>NUCLEOTIDE SEQUENCE</scope>
</reference>
<sequence>LKAKKIVHNLFCSKKKNHKGRLPSMERPCKSFFRVILPDSLKKLELPLKFARMHGEELRKNCRIYLPNGTFLKVGVTKGQQTGEICLDKGWPNFVEENSVSIGCFLVFDYLGSSKFQVEILKIPAACEIVDPSQFNVKDESLDHDKDSVQILGSSLPTPTKKRGSGLPAKRKHADQIVDEDGNRAMLNDLKAKQIFVSRLFICTIRTMSGESKKALEEAVAAAEQPRLVPCFIVVMQRHNIGRGAQLNVPAQFVKEHMDSGDCKKNIALRCKEENWNAETVSRGGSGLWINEGWRELMESEKLEEGDVCLFEKLTTRDGIALKVSVFRGSQLSSGK</sequence>
<dbReference type="GO" id="GO:0005634">
    <property type="term" value="C:nucleus"/>
    <property type="evidence" value="ECO:0007669"/>
    <property type="project" value="UniProtKB-SubCell"/>
</dbReference>
<evidence type="ECO:0000256" key="3">
    <source>
        <dbReference type="ARBA" id="ARBA00023125"/>
    </source>
</evidence>
<dbReference type="EMBL" id="CAMGYJ010000007">
    <property type="protein sequence ID" value="CAI0446919.1"/>
    <property type="molecule type" value="Genomic_DNA"/>
</dbReference>
<dbReference type="InterPro" id="IPR050655">
    <property type="entry name" value="Plant_B3_domain"/>
</dbReference>
<dbReference type="Proteomes" id="UP001154282">
    <property type="component" value="Unassembled WGS sequence"/>
</dbReference>
<gene>
    <name evidence="8" type="ORF">LITE_LOCUS29211</name>
</gene>
<feature type="domain" description="TF-B3" evidence="7">
    <location>
        <begin position="29"/>
        <end position="124"/>
    </location>
</feature>